<dbReference type="AlphaFoldDB" id="A0A5C7HFR1"/>
<evidence type="ECO:0008006" key="6">
    <source>
        <dbReference type="Google" id="ProtNLM"/>
    </source>
</evidence>
<dbReference type="GO" id="GO:0005794">
    <property type="term" value="C:Golgi apparatus"/>
    <property type="evidence" value="ECO:0007669"/>
    <property type="project" value="TreeGrafter"/>
</dbReference>
<protein>
    <recommendedName>
        <fullName evidence="6">O-fucosyltransferase family protein</fullName>
    </recommendedName>
</protein>
<accession>A0A5C7HFR1</accession>
<evidence type="ECO:0000313" key="4">
    <source>
        <dbReference type="EMBL" id="TXG55578.1"/>
    </source>
</evidence>
<dbReference type="Pfam" id="PF23269">
    <property type="entry name" value="DUF7074"/>
    <property type="match status" value="1"/>
</dbReference>
<dbReference type="PANTHER" id="PTHR31469">
    <property type="entry name" value="OS07G0633600 PROTEIN"/>
    <property type="match status" value="1"/>
</dbReference>
<proteinExistence type="predicted"/>
<dbReference type="InterPro" id="IPR055503">
    <property type="entry name" value="DUF7075"/>
</dbReference>
<dbReference type="PANTHER" id="PTHR31469:SF2">
    <property type="entry name" value="EXPRESSED PROTEIN"/>
    <property type="match status" value="1"/>
</dbReference>
<keyword evidence="1" id="KW-1133">Transmembrane helix</keyword>
<dbReference type="InterPro" id="IPR055502">
    <property type="entry name" value="DUF7074"/>
</dbReference>
<name>A0A5C7HFR1_9ROSI</name>
<keyword evidence="5" id="KW-1185">Reference proteome</keyword>
<dbReference type="EMBL" id="VAHF01000009">
    <property type="protein sequence ID" value="TXG55578.1"/>
    <property type="molecule type" value="Genomic_DNA"/>
</dbReference>
<sequence length="566" mass="64838">MFGRSPLLRSGSFRPENLGQNALALIGNLCFTLFVVGVLVFTIIAATYEPEDPLFHPSTQITRFFTSTSNATFTSDDTVARTGEDFVNMDQTEVGSFINLTDVTNLANETVENAENGETPTTCEVDSPIDCTDPEVFHLLMRKAIEHFKDTHFYRFGKAVRGDNDSSCDMAWRFRPKEGKTAAFYKDYRRFVIAKSKDCTLSVLSIGDYHTGVNARKRKKKQPGFEKTPPKDDLSLQVVGETVNDALPEVLSEKSFSREKYLIYSGGGDRCKSMSQYLWSFLCALGEAQYLNRTLVMDLTICLNSMYSSSNQDEEGKDFRFYFDFEHLKETASVLDQDQFWLDWHNWHEKNRMNLHLVEDLRVTPMKLSGVKDSLIMRKFGSVEPDNYWYRVCEGETESVVQRPWHLIWKSRRLMDIMSSITAKLNWDYDSIHIERGEKARNKELWPNLDADTSPDALIATLADKIEDGRNVYIATSEPDTSFFDPLKDKYTTHFLDEFKDLWDENSEWYSETTRLNKGGPVEFDGYMKVSVDTEVFLRGKKQIDTFNDLTNDCKDGINSCTPAAG</sequence>
<gene>
    <name evidence="4" type="ORF">EZV62_020834</name>
</gene>
<organism evidence="4 5">
    <name type="scientific">Acer yangbiense</name>
    <dbReference type="NCBI Taxonomy" id="1000413"/>
    <lineage>
        <taxon>Eukaryota</taxon>
        <taxon>Viridiplantae</taxon>
        <taxon>Streptophyta</taxon>
        <taxon>Embryophyta</taxon>
        <taxon>Tracheophyta</taxon>
        <taxon>Spermatophyta</taxon>
        <taxon>Magnoliopsida</taxon>
        <taxon>eudicotyledons</taxon>
        <taxon>Gunneridae</taxon>
        <taxon>Pentapetalae</taxon>
        <taxon>rosids</taxon>
        <taxon>malvids</taxon>
        <taxon>Sapindales</taxon>
        <taxon>Sapindaceae</taxon>
        <taxon>Hippocastanoideae</taxon>
        <taxon>Acereae</taxon>
        <taxon>Acer</taxon>
    </lineage>
</organism>
<comment type="caution">
    <text evidence="4">The sequence shown here is derived from an EMBL/GenBank/DDBJ whole genome shotgun (WGS) entry which is preliminary data.</text>
</comment>
<dbReference type="Proteomes" id="UP000323000">
    <property type="component" value="Chromosome 9"/>
</dbReference>
<dbReference type="Pfam" id="PF23272">
    <property type="entry name" value="DUF7075"/>
    <property type="match status" value="1"/>
</dbReference>
<keyword evidence="1" id="KW-0812">Transmembrane</keyword>
<feature type="transmembrane region" description="Helical" evidence="1">
    <location>
        <begin position="21"/>
        <end position="48"/>
    </location>
</feature>
<feature type="domain" description="DUF7074" evidence="2">
    <location>
        <begin position="127"/>
        <end position="211"/>
    </location>
</feature>
<reference evidence="5" key="1">
    <citation type="journal article" date="2019" name="Gigascience">
        <title>De novo genome assembly of the endangered Acer yangbiense, a plant species with extremely small populations endemic to Yunnan Province, China.</title>
        <authorList>
            <person name="Yang J."/>
            <person name="Wariss H.M."/>
            <person name="Tao L."/>
            <person name="Zhang R."/>
            <person name="Yun Q."/>
            <person name="Hollingsworth P."/>
            <person name="Dao Z."/>
            <person name="Luo G."/>
            <person name="Guo H."/>
            <person name="Ma Y."/>
            <person name="Sun W."/>
        </authorList>
    </citation>
    <scope>NUCLEOTIDE SEQUENCE [LARGE SCALE GENOMIC DNA]</scope>
    <source>
        <strain evidence="5">cv. Malutang</strain>
    </source>
</reference>
<feature type="domain" description="DUF7075" evidence="3">
    <location>
        <begin position="255"/>
        <end position="545"/>
    </location>
</feature>
<evidence type="ECO:0000313" key="5">
    <source>
        <dbReference type="Proteomes" id="UP000323000"/>
    </source>
</evidence>
<evidence type="ECO:0000259" key="2">
    <source>
        <dbReference type="Pfam" id="PF23269"/>
    </source>
</evidence>
<evidence type="ECO:0000256" key="1">
    <source>
        <dbReference type="SAM" id="Phobius"/>
    </source>
</evidence>
<keyword evidence="1" id="KW-0472">Membrane</keyword>
<evidence type="ECO:0000259" key="3">
    <source>
        <dbReference type="Pfam" id="PF23272"/>
    </source>
</evidence>
<dbReference type="OrthoDB" id="1882547at2759"/>